<comment type="cofactor">
    <cofactor evidence="1 7">
        <name>heme</name>
        <dbReference type="ChEBI" id="CHEBI:30413"/>
    </cofactor>
</comment>
<keyword evidence="3 7" id="KW-0349">Heme</keyword>
<dbReference type="Proteomes" id="UP000014480">
    <property type="component" value="Unassembled WGS sequence"/>
</dbReference>
<dbReference type="Gene3D" id="1.10.630.10">
    <property type="entry name" value="Cytochrome P450"/>
    <property type="match status" value="1"/>
</dbReference>
<dbReference type="PRINTS" id="PR00385">
    <property type="entry name" value="P450"/>
</dbReference>
<dbReference type="EMBL" id="AMCV02000035">
    <property type="protein sequence ID" value="TDZ16386.1"/>
    <property type="molecule type" value="Genomic_DNA"/>
</dbReference>
<dbReference type="GO" id="GO:0004497">
    <property type="term" value="F:monooxygenase activity"/>
    <property type="evidence" value="ECO:0007669"/>
    <property type="project" value="UniProtKB-KW"/>
</dbReference>
<dbReference type="SUPFAM" id="SSF52949">
    <property type="entry name" value="Macro domain-like"/>
    <property type="match status" value="1"/>
</dbReference>
<evidence type="ECO:0000256" key="2">
    <source>
        <dbReference type="ARBA" id="ARBA00010617"/>
    </source>
</evidence>
<evidence type="ECO:0000313" key="9">
    <source>
        <dbReference type="Proteomes" id="UP000014480"/>
    </source>
</evidence>
<dbReference type="GO" id="GO:0020037">
    <property type="term" value="F:heme binding"/>
    <property type="evidence" value="ECO:0007669"/>
    <property type="project" value="InterPro"/>
</dbReference>
<sequence length="707" mass="78193">MTTSTVTAVPDIQLLCMEESFSRAFQDASQTLGLPSSVSVSIHECALSQLPSAVQYDTIVSPANSYGRLDGSFDDAISRALSPRDDYLALTRVAQKKLYETWRGFAPPGTCTLVSIPDGFRSRSRNVWGVRRVALCPTMRMPGDVNWDREVVYECVWSLLCAVDNHNRRVRTGRSEDGETAIRSILMTPLATGVGRVAPRKWAEQLVLAVKHFVEASENPVALAASTIYLLFKLYKIATNPLNAVPGPWYAHFTGLPGMIATLRQQQVQYYHGLHQTYGPFVRVSPTQVFTSDLEAFKTIHKMGSHFRKADYYHYFGPTEAGKPPYGLFQMTDIAAHGQRRRLLGKGFTLSFLRGEWEAMVKEKVQLAVDAMGREAEFSGGVVDVRKWWVLMAGDVVSRVMFGQSFDTLKTGEMDPWFEHIKYATLGSVAALFFPVLHAVAKRLPIIGNARVFHAHKSLIGKGREAVANSMRTTGPQSANLFAKVLSQAEKSDGSLTEAEICTEAASFMIAGTDTTSNTLTYLLWAVLQNPTLQKTLEEEVTGLEETYTDVDLETLPVLHAVLEETLRLYGAAPAPLPRVVPDGGIRLGDYHFPAGTEVSTQAWTLHRDSRNFSNPEEFDHTRWLPGGEVATSASAKAAFSPFGSGARVCIGKHLAYMELRYAAAMFFRKFPGCHLSPETTPESMEMNNIFLIEPKGVVCRLVLPSQ</sequence>
<evidence type="ECO:0000256" key="3">
    <source>
        <dbReference type="ARBA" id="ARBA00022617"/>
    </source>
</evidence>
<keyword evidence="9" id="KW-1185">Reference proteome</keyword>
<evidence type="ECO:0000313" key="8">
    <source>
        <dbReference type="EMBL" id="TDZ16386.1"/>
    </source>
</evidence>
<dbReference type="GO" id="GO:0005506">
    <property type="term" value="F:iron ion binding"/>
    <property type="evidence" value="ECO:0007669"/>
    <property type="project" value="InterPro"/>
</dbReference>
<dbReference type="InterPro" id="IPR043472">
    <property type="entry name" value="Macro_dom-like"/>
</dbReference>
<keyword evidence="8" id="KW-0503">Monooxygenase</keyword>
<proteinExistence type="inferred from homology"/>
<evidence type="ECO:0000256" key="1">
    <source>
        <dbReference type="ARBA" id="ARBA00001971"/>
    </source>
</evidence>
<gene>
    <name evidence="8" type="primary">cypX-0</name>
    <name evidence="8" type="ORF">Cob_v010604</name>
</gene>
<evidence type="ECO:0000256" key="4">
    <source>
        <dbReference type="ARBA" id="ARBA00022723"/>
    </source>
</evidence>
<reference evidence="9" key="1">
    <citation type="journal article" date="2013" name="New Phytol.">
        <title>Comparative genomic and transcriptomic analyses reveal the hemibiotrophic stage shift of Colletotrichum fungi.</title>
        <authorList>
            <person name="Gan P."/>
            <person name="Ikeda K."/>
            <person name="Irieda H."/>
            <person name="Narusaka M."/>
            <person name="O'Connell R.J."/>
            <person name="Narusaka Y."/>
            <person name="Takano Y."/>
            <person name="Kubo Y."/>
            <person name="Shirasu K."/>
        </authorList>
    </citation>
    <scope>NUCLEOTIDE SEQUENCE [LARGE SCALE GENOMIC DNA]</scope>
    <source>
        <strain evidence="9">104-T / ATCC 96160 / CBS 514.97 / LARS 414 / MAFF 240422</strain>
    </source>
</reference>
<keyword evidence="6 7" id="KW-0408">Iron</keyword>
<dbReference type="PANTHER" id="PTHR24305:SF96">
    <property type="entry name" value="CYTOCHROME P450 MONOOXYGENASE STCB-RELATED"/>
    <property type="match status" value="1"/>
</dbReference>
<keyword evidence="5" id="KW-0560">Oxidoreductase</keyword>
<evidence type="ECO:0000256" key="7">
    <source>
        <dbReference type="PIRSR" id="PIRSR602401-1"/>
    </source>
</evidence>
<comment type="similarity">
    <text evidence="2">Belongs to the cytochrome P450 family.</text>
</comment>
<evidence type="ECO:0000256" key="5">
    <source>
        <dbReference type="ARBA" id="ARBA00023002"/>
    </source>
</evidence>
<accession>A0A484FFP5</accession>
<dbReference type="SUPFAM" id="SSF48264">
    <property type="entry name" value="Cytochrome P450"/>
    <property type="match status" value="1"/>
</dbReference>
<dbReference type="Pfam" id="PF00067">
    <property type="entry name" value="p450"/>
    <property type="match status" value="1"/>
</dbReference>
<dbReference type="AlphaFoldDB" id="A0A484FFP5"/>
<dbReference type="InterPro" id="IPR017972">
    <property type="entry name" value="Cyt_P450_CS"/>
</dbReference>
<comment type="caution">
    <text evidence="8">The sequence shown here is derived from an EMBL/GenBank/DDBJ whole genome shotgun (WGS) entry which is preliminary data.</text>
</comment>
<evidence type="ECO:0000256" key="6">
    <source>
        <dbReference type="ARBA" id="ARBA00023004"/>
    </source>
</evidence>
<feature type="binding site" description="axial binding residue" evidence="7">
    <location>
        <position position="650"/>
    </location>
    <ligand>
        <name>heme</name>
        <dbReference type="ChEBI" id="CHEBI:30413"/>
    </ligand>
    <ligandPart>
        <name>Fe</name>
        <dbReference type="ChEBI" id="CHEBI:18248"/>
    </ligandPart>
</feature>
<dbReference type="PRINTS" id="PR00463">
    <property type="entry name" value="EP450I"/>
</dbReference>
<dbReference type="STRING" id="1213857.A0A484FFP5"/>
<dbReference type="GO" id="GO:0016705">
    <property type="term" value="F:oxidoreductase activity, acting on paired donors, with incorporation or reduction of molecular oxygen"/>
    <property type="evidence" value="ECO:0007669"/>
    <property type="project" value="InterPro"/>
</dbReference>
<protein>
    <submittedName>
        <fullName evidence="8">Cytochrome P450 monooxygenase cypX</fullName>
    </submittedName>
</protein>
<dbReference type="OrthoDB" id="1470350at2759"/>
<dbReference type="CDD" id="cd11059">
    <property type="entry name" value="CYP_fungal"/>
    <property type="match status" value="1"/>
</dbReference>
<dbReference type="InterPro" id="IPR002401">
    <property type="entry name" value="Cyt_P450_E_grp-I"/>
</dbReference>
<organism evidence="8 9">
    <name type="scientific">Colletotrichum orbiculare (strain 104-T / ATCC 96160 / CBS 514.97 / LARS 414 / MAFF 240422)</name>
    <name type="common">Cucumber anthracnose fungus</name>
    <name type="synonym">Colletotrichum lagenarium</name>
    <dbReference type="NCBI Taxonomy" id="1213857"/>
    <lineage>
        <taxon>Eukaryota</taxon>
        <taxon>Fungi</taxon>
        <taxon>Dikarya</taxon>
        <taxon>Ascomycota</taxon>
        <taxon>Pezizomycotina</taxon>
        <taxon>Sordariomycetes</taxon>
        <taxon>Hypocreomycetidae</taxon>
        <taxon>Glomerellales</taxon>
        <taxon>Glomerellaceae</taxon>
        <taxon>Colletotrichum</taxon>
        <taxon>Colletotrichum orbiculare species complex</taxon>
    </lineage>
</organism>
<dbReference type="InterPro" id="IPR001128">
    <property type="entry name" value="Cyt_P450"/>
</dbReference>
<dbReference type="InterPro" id="IPR050121">
    <property type="entry name" value="Cytochrome_P450_monoxygenase"/>
</dbReference>
<keyword evidence="4 7" id="KW-0479">Metal-binding</keyword>
<dbReference type="PANTHER" id="PTHR24305">
    <property type="entry name" value="CYTOCHROME P450"/>
    <property type="match status" value="1"/>
</dbReference>
<dbReference type="InterPro" id="IPR036396">
    <property type="entry name" value="Cyt_P450_sf"/>
</dbReference>
<dbReference type="Gene3D" id="3.40.220.10">
    <property type="entry name" value="Leucine Aminopeptidase, subunit E, domain 1"/>
    <property type="match status" value="1"/>
</dbReference>
<dbReference type="PROSITE" id="PS00086">
    <property type="entry name" value="CYTOCHROME_P450"/>
    <property type="match status" value="1"/>
</dbReference>
<name>A0A484FFP5_COLOR</name>
<reference evidence="9" key="2">
    <citation type="journal article" date="2019" name="Mol. Plant Microbe Interact.">
        <title>Genome sequence resources for four phytopathogenic fungi from the Colletotrichum orbiculare species complex.</title>
        <authorList>
            <person name="Gan P."/>
            <person name="Tsushima A."/>
            <person name="Narusaka M."/>
            <person name="Narusaka Y."/>
            <person name="Takano Y."/>
            <person name="Kubo Y."/>
            <person name="Shirasu K."/>
        </authorList>
    </citation>
    <scope>GENOME REANNOTATION</scope>
    <source>
        <strain evidence="9">104-T / ATCC 96160 / CBS 514.97 / LARS 414 / MAFF 240422</strain>
    </source>
</reference>